<protein>
    <recommendedName>
        <fullName evidence="5">Reverse transcriptase domain-containing protein</fullName>
    </recommendedName>
</protein>
<dbReference type="PANTHER" id="PTHR31635:SF196">
    <property type="entry name" value="REVERSE TRANSCRIPTASE DOMAIN-CONTAINING PROTEIN-RELATED"/>
    <property type="match status" value="1"/>
</dbReference>
<organism evidence="3 4">
    <name type="scientific">Periplaneta americana</name>
    <name type="common">American cockroach</name>
    <name type="synonym">Blatta americana</name>
    <dbReference type="NCBI Taxonomy" id="6978"/>
    <lineage>
        <taxon>Eukaryota</taxon>
        <taxon>Metazoa</taxon>
        <taxon>Ecdysozoa</taxon>
        <taxon>Arthropoda</taxon>
        <taxon>Hexapoda</taxon>
        <taxon>Insecta</taxon>
        <taxon>Pterygota</taxon>
        <taxon>Neoptera</taxon>
        <taxon>Polyneoptera</taxon>
        <taxon>Dictyoptera</taxon>
        <taxon>Blattodea</taxon>
        <taxon>Blattoidea</taxon>
        <taxon>Blattidae</taxon>
        <taxon>Blattinae</taxon>
        <taxon>Periplaneta</taxon>
    </lineage>
</organism>
<name>A0ABQ8SQA6_PERAM</name>
<feature type="domain" description="Endonuclease/exonuclease/phosphatase" evidence="2">
    <location>
        <begin position="8"/>
        <end position="141"/>
    </location>
</feature>
<dbReference type="InterPro" id="IPR000477">
    <property type="entry name" value="RT_dom"/>
</dbReference>
<dbReference type="SUPFAM" id="SSF56219">
    <property type="entry name" value="DNase I-like"/>
    <property type="match status" value="1"/>
</dbReference>
<dbReference type="Pfam" id="PF00078">
    <property type="entry name" value="RVT_1"/>
    <property type="match status" value="1"/>
</dbReference>
<evidence type="ECO:0000313" key="3">
    <source>
        <dbReference type="EMBL" id="KAJ4436374.1"/>
    </source>
</evidence>
<dbReference type="InterPro" id="IPR005135">
    <property type="entry name" value="Endo/exonuclease/phosphatase"/>
</dbReference>
<dbReference type="InterPro" id="IPR043502">
    <property type="entry name" value="DNA/RNA_pol_sf"/>
</dbReference>
<dbReference type="SUPFAM" id="SSF56672">
    <property type="entry name" value="DNA/RNA polymerases"/>
    <property type="match status" value="1"/>
</dbReference>
<gene>
    <name evidence="3" type="ORF">ANN_19006</name>
</gene>
<dbReference type="EMBL" id="JAJSOF020000023">
    <property type="protein sequence ID" value="KAJ4436374.1"/>
    <property type="molecule type" value="Genomic_DNA"/>
</dbReference>
<dbReference type="InterPro" id="IPR036691">
    <property type="entry name" value="Endo/exonu/phosph_ase_sf"/>
</dbReference>
<accession>A0ABQ8SQA6</accession>
<dbReference type="Gene3D" id="3.60.10.10">
    <property type="entry name" value="Endonuclease/exonuclease/phosphatase"/>
    <property type="match status" value="1"/>
</dbReference>
<feature type="domain" description="Reverse transcriptase" evidence="1">
    <location>
        <begin position="394"/>
        <end position="486"/>
    </location>
</feature>
<proteinExistence type="predicted"/>
<comment type="caution">
    <text evidence="3">The sequence shown here is derived from an EMBL/GenBank/DDBJ whole genome shotgun (WGS) entry which is preliminary data.</text>
</comment>
<evidence type="ECO:0000259" key="2">
    <source>
        <dbReference type="Pfam" id="PF03372"/>
    </source>
</evidence>
<dbReference type="PANTHER" id="PTHR31635">
    <property type="entry name" value="REVERSE TRANSCRIPTASE DOMAIN-CONTAINING PROTEIN-RELATED"/>
    <property type="match status" value="1"/>
</dbReference>
<reference evidence="3 4" key="1">
    <citation type="journal article" date="2022" name="Allergy">
        <title>Genome assembly and annotation of Periplaneta americana reveal a comprehensive cockroach allergen profile.</title>
        <authorList>
            <person name="Wang L."/>
            <person name="Xiong Q."/>
            <person name="Saelim N."/>
            <person name="Wang L."/>
            <person name="Nong W."/>
            <person name="Wan A.T."/>
            <person name="Shi M."/>
            <person name="Liu X."/>
            <person name="Cao Q."/>
            <person name="Hui J.H.L."/>
            <person name="Sookrung N."/>
            <person name="Leung T.F."/>
            <person name="Tungtrongchitr A."/>
            <person name="Tsui S.K.W."/>
        </authorList>
    </citation>
    <scope>NUCLEOTIDE SEQUENCE [LARGE SCALE GENOMIC DNA]</scope>
    <source>
        <strain evidence="3">PWHHKU_190912</strain>
    </source>
</reference>
<dbReference type="Proteomes" id="UP001148838">
    <property type="component" value="Unassembled WGS sequence"/>
</dbReference>
<sequence>MVILRKYATLNVNCIQGKHKQQLLNAFLMQNDIDVLLLQEVSNDNFEFLGPQYEYVVNTGENNRGTAIIYRAGMDIDQVETHPSGRVISMNLNNTQVINAYLPSGTKYRQERENFISKEIPFYLRHRYNRLLIGGDWNCVLHAKDQTGKYNPSPALENLTRELQLIDTWELLHGNDVEYTFRRQKMLAERHEAQKTEGNKWADIVATKLKICEMHKKLMNGVMVRARVPTVHEEERCALYHLVKEKRKSRIKYIGLLRTAEGNIVNTSKDCIKEAEDFFNSLYAASPTSQKETANILTSVSRHLSLQQQQQQQQQNLQSPITEEEIRSALESAPKNTAPGPDGLSYQFYKTHWRLIKEYLLELMNYILENGSVIDGFSDGLVTLIPETTNPTTMSEYRPITLLNTDYKLFMKVLANRLKPAFRDIFEIGQTCSVQEKSIIHNLYTIRDTVLHFEEHHDDKGALLSVDFNKAFDRVNHQYLQQVMKHKYATVLERAVSFYIWKGYLYKLKKTQLCLPKGKGGLQLIAVKEKCQALITRNILRGQRGESDPMDNDFWERQIPPLRSRKSPLPKSIQILWQLIESYPPELITSDTKQQTKLIYTHIMENNFQSPRITEQFPNQRWHKIWHNIHLANIPTAWQTTVYCYINHIIPTEERKHRHHLTDSPACKTCGYLDTLKHRITNCGTAKTTWDGAKHLLQQIWPTSQLNDKHQTLLLVDPPTENAVFVKVWLAAGFLHYQLTASVHTMEEFLKMLATERHKFEQKCNAMNNQNLQQLKSLHL</sequence>
<evidence type="ECO:0008006" key="5">
    <source>
        <dbReference type="Google" id="ProtNLM"/>
    </source>
</evidence>
<keyword evidence="4" id="KW-1185">Reference proteome</keyword>
<evidence type="ECO:0000259" key="1">
    <source>
        <dbReference type="Pfam" id="PF00078"/>
    </source>
</evidence>
<dbReference type="Pfam" id="PF03372">
    <property type="entry name" value="Exo_endo_phos"/>
    <property type="match status" value="1"/>
</dbReference>
<evidence type="ECO:0000313" key="4">
    <source>
        <dbReference type="Proteomes" id="UP001148838"/>
    </source>
</evidence>